<dbReference type="Proteomes" id="UP001595645">
    <property type="component" value="Unassembled WGS sequence"/>
</dbReference>
<proteinExistence type="predicted"/>
<gene>
    <name evidence="2" type="ORF">ACFOSH_31670</name>
</gene>
<dbReference type="EMBL" id="JBHRWK010000059">
    <property type="protein sequence ID" value="MFC3454019.1"/>
    <property type="molecule type" value="Genomic_DNA"/>
</dbReference>
<keyword evidence="3" id="KW-1185">Reference proteome</keyword>
<sequence length="48" mass="5151">MPVLLALQQRDLLMPNRDAWLLAAGVTAVILAIAALGVATVFVFSWLT</sequence>
<keyword evidence="1" id="KW-0472">Membrane</keyword>
<comment type="caution">
    <text evidence="2">The sequence shown here is derived from an EMBL/GenBank/DDBJ whole genome shotgun (WGS) entry which is preliminary data.</text>
</comment>
<organism evidence="2 3">
    <name type="scientific">Amycolatopsis speibonae</name>
    <dbReference type="NCBI Taxonomy" id="1450224"/>
    <lineage>
        <taxon>Bacteria</taxon>
        <taxon>Bacillati</taxon>
        <taxon>Actinomycetota</taxon>
        <taxon>Actinomycetes</taxon>
        <taxon>Pseudonocardiales</taxon>
        <taxon>Pseudonocardiaceae</taxon>
        <taxon>Amycolatopsis</taxon>
    </lineage>
</organism>
<name>A0ABV7P7W1_9PSEU</name>
<keyword evidence="1" id="KW-1133">Transmembrane helix</keyword>
<dbReference type="RefSeq" id="WP_378243158.1">
    <property type="nucleotide sequence ID" value="NZ_JBHRWK010000059.1"/>
</dbReference>
<feature type="transmembrane region" description="Helical" evidence="1">
    <location>
        <begin position="20"/>
        <end position="47"/>
    </location>
</feature>
<protein>
    <submittedName>
        <fullName evidence="2">Uncharacterized protein</fullName>
    </submittedName>
</protein>
<accession>A0ABV7P7W1</accession>
<evidence type="ECO:0000256" key="1">
    <source>
        <dbReference type="SAM" id="Phobius"/>
    </source>
</evidence>
<evidence type="ECO:0000313" key="3">
    <source>
        <dbReference type="Proteomes" id="UP001595645"/>
    </source>
</evidence>
<keyword evidence="1" id="KW-0812">Transmembrane</keyword>
<evidence type="ECO:0000313" key="2">
    <source>
        <dbReference type="EMBL" id="MFC3454019.1"/>
    </source>
</evidence>
<reference evidence="3" key="1">
    <citation type="journal article" date="2019" name="Int. J. Syst. Evol. Microbiol.">
        <title>The Global Catalogue of Microorganisms (GCM) 10K type strain sequencing project: providing services to taxonomists for standard genome sequencing and annotation.</title>
        <authorList>
            <consortium name="The Broad Institute Genomics Platform"/>
            <consortium name="The Broad Institute Genome Sequencing Center for Infectious Disease"/>
            <person name="Wu L."/>
            <person name="Ma J."/>
        </authorList>
    </citation>
    <scope>NUCLEOTIDE SEQUENCE [LARGE SCALE GENOMIC DNA]</scope>
    <source>
        <strain evidence="3">CGMCC 4.7676</strain>
    </source>
</reference>